<evidence type="ECO:0000313" key="2">
    <source>
        <dbReference type="EMBL" id="KAK5641041.1"/>
    </source>
</evidence>
<dbReference type="SMART" id="SM00696">
    <property type="entry name" value="DM9"/>
    <property type="match status" value="1"/>
</dbReference>
<keyword evidence="3" id="KW-1185">Reference proteome</keyword>
<dbReference type="Pfam" id="PF11901">
    <property type="entry name" value="DM9"/>
    <property type="match status" value="1"/>
</dbReference>
<accession>A0AAN7V9M4</accession>
<feature type="chain" id="PRO_5042878799" evidence="1">
    <location>
        <begin position="24"/>
        <end position="198"/>
    </location>
</feature>
<sequence>MLPRNSLLCFAAFIFLYPFESSGFIYEDYYWKDYEGKIPDEAFVGGKDANGKPIYIGQAYYYSKLLPAKIYENDNNAYLAWGSEIKVSEHIKILCTPHPEQLQWVLTRKDKIHMLVNHKFVKGGTEPYYDLYIGRAFYKLQTLVGSIKVAGRPSLNLGLHITSDGQQKIVDDFEILTYTPKQNSTEIRHCNKRIVVIR</sequence>
<keyword evidence="1" id="KW-0732">Signal</keyword>
<feature type="signal peptide" evidence="1">
    <location>
        <begin position="1"/>
        <end position="23"/>
    </location>
</feature>
<name>A0AAN7V9M4_9COLE</name>
<gene>
    <name evidence="2" type="ORF">RI129_009588</name>
</gene>
<dbReference type="AlphaFoldDB" id="A0AAN7V9M4"/>
<evidence type="ECO:0000313" key="3">
    <source>
        <dbReference type="Proteomes" id="UP001329430"/>
    </source>
</evidence>
<comment type="caution">
    <text evidence="2">The sequence shown here is derived from an EMBL/GenBank/DDBJ whole genome shotgun (WGS) entry which is preliminary data.</text>
</comment>
<dbReference type="PANTHER" id="PTHR31649:SF10">
    <property type="entry name" value="IP19903P-RELATED"/>
    <property type="match status" value="1"/>
</dbReference>
<reference evidence="2 3" key="1">
    <citation type="journal article" date="2024" name="Insects">
        <title>An Improved Chromosome-Level Genome Assembly of the Firefly Pyrocoelia pectoralis.</title>
        <authorList>
            <person name="Fu X."/>
            <person name="Meyer-Rochow V.B."/>
            <person name="Ballantyne L."/>
            <person name="Zhu X."/>
        </authorList>
    </citation>
    <scope>NUCLEOTIDE SEQUENCE [LARGE SCALE GENOMIC DNA]</scope>
    <source>
        <strain evidence="2">XCY_ONT2</strain>
    </source>
</reference>
<dbReference type="EMBL" id="JAVRBK010000007">
    <property type="protein sequence ID" value="KAK5641041.1"/>
    <property type="molecule type" value="Genomic_DNA"/>
</dbReference>
<evidence type="ECO:0000256" key="1">
    <source>
        <dbReference type="SAM" id="SignalP"/>
    </source>
</evidence>
<dbReference type="Proteomes" id="UP001329430">
    <property type="component" value="Chromosome 7"/>
</dbReference>
<protein>
    <submittedName>
        <fullName evidence="2">Uncharacterized protein</fullName>
    </submittedName>
</protein>
<dbReference type="PANTHER" id="PTHR31649">
    <property type="entry name" value="AGAP009604-PA"/>
    <property type="match status" value="1"/>
</dbReference>
<dbReference type="InterPro" id="IPR006616">
    <property type="entry name" value="DM9_repeat"/>
</dbReference>
<organism evidence="2 3">
    <name type="scientific">Pyrocoelia pectoralis</name>
    <dbReference type="NCBI Taxonomy" id="417401"/>
    <lineage>
        <taxon>Eukaryota</taxon>
        <taxon>Metazoa</taxon>
        <taxon>Ecdysozoa</taxon>
        <taxon>Arthropoda</taxon>
        <taxon>Hexapoda</taxon>
        <taxon>Insecta</taxon>
        <taxon>Pterygota</taxon>
        <taxon>Neoptera</taxon>
        <taxon>Endopterygota</taxon>
        <taxon>Coleoptera</taxon>
        <taxon>Polyphaga</taxon>
        <taxon>Elateriformia</taxon>
        <taxon>Elateroidea</taxon>
        <taxon>Lampyridae</taxon>
        <taxon>Lampyrinae</taxon>
        <taxon>Pyrocoelia</taxon>
    </lineage>
</organism>
<proteinExistence type="predicted"/>